<evidence type="ECO:0000259" key="3">
    <source>
        <dbReference type="PROSITE" id="PS50093"/>
    </source>
</evidence>
<dbReference type="Gene3D" id="2.60.40.10">
    <property type="entry name" value="Immunoglobulins"/>
    <property type="match status" value="1"/>
</dbReference>
<name>A0A1F6V1P5_9BACT</name>
<protein>
    <recommendedName>
        <fullName evidence="7">PKD domain-containing protein</fullName>
    </recommendedName>
</protein>
<comment type="caution">
    <text evidence="5">The sequence shown here is derived from an EMBL/GenBank/DDBJ whole genome shotgun (WGS) entry which is preliminary data.</text>
</comment>
<keyword evidence="2" id="KW-0812">Transmembrane</keyword>
<dbReference type="AlphaFoldDB" id="A0A1F6V1P5"/>
<evidence type="ECO:0008006" key="7">
    <source>
        <dbReference type="Google" id="ProtNLM"/>
    </source>
</evidence>
<evidence type="ECO:0000256" key="2">
    <source>
        <dbReference type="SAM" id="Phobius"/>
    </source>
</evidence>
<dbReference type="InterPro" id="IPR035986">
    <property type="entry name" value="PKD_dom_sf"/>
</dbReference>
<evidence type="ECO:0000259" key="4">
    <source>
        <dbReference type="PROSITE" id="PS51841"/>
    </source>
</evidence>
<dbReference type="SUPFAM" id="SSF74853">
    <property type="entry name" value="Lamin A/C globular tail domain"/>
    <property type="match status" value="2"/>
</dbReference>
<evidence type="ECO:0000256" key="1">
    <source>
        <dbReference type="SAM" id="MobiDB-lite"/>
    </source>
</evidence>
<dbReference type="InterPro" id="IPR000601">
    <property type="entry name" value="PKD_dom"/>
</dbReference>
<dbReference type="Gene3D" id="2.60.40.1260">
    <property type="entry name" value="Lamin Tail domain"/>
    <property type="match status" value="2"/>
</dbReference>
<feature type="domain" description="PKD" evidence="3">
    <location>
        <begin position="244"/>
        <end position="278"/>
    </location>
</feature>
<dbReference type="EMBL" id="MFTN01000002">
    <property type="protein sequence ID" value="OGI63518.1"/>
    <property type="molecule type" value="Genomic_DNA"/>
</dbReference>
<dbReference type="Proteomes" id="UP000177602">
    <property type="component" value="Unassembled WGS sequence"/>
</dbReference>
<dbReference type="InterPro" id="IPR036415">
    <property type="entry name" value="Lamin_tail_dom_sf"/>
</dbReference>
<evidence type="ECO:0000313" key="6">
    <source>
        <dbReference type="Proteomes" id="UP000177602"/>
    </source>
</evidence>
<dbReference type="PROSITE" id="PS51841">
    <property type="entry name" value="LTD"/>
    <property type="match status" value="2"/>
</dbReference>
<reference evidence="5 6" key="1">
    <citation type="journal article" date="2016" name="Nat. Commun.">
        <title>Thousands of microbial genomes shed light on interconnected biogeochemical processes in an aquifer system.</title>
        <authorList>
            <person name="Anantharaman K."/>
            <person name="Brown C.T."/>
            <person name="Hug L.A."/>
            <person name="Sharon I."/>
            <person name="Castelle C.J."/>
            <person name="Probst A.J."/>
            <person name="Thomas B.C."/>
            <person name="Singh A."/>
            <person name="Wilkins M.J."/>
            <person name="Karaoz U."/>
            <person name="Brodie E.L."/>
            <person name="Williams K.H."/>
            <person name="Hubbard S.S."/>
            <person name="Banfield J.F."/>
        </authorList>
    </citation>
    <scope>NUCLEOTIDE SEQUENCE [LARGE SCALE GENOMIC DNA]</scope>
</reference>
<feature type="compositionally biased region" description="Polar residues" evidence="1">
    <location>
        <begin position="166"/>
        <end position="206"/>
    </location>
</feature>
<proteinExistence type="predicted"/>
<keyword evidence="2" id="KW-1133">Transmembrane helix</keyword>
<dbReference type="Pfam" id="PF00932">
    <property type="entry name" value="LTD"/>
    <property type="match status" value="1"/>
</dbReference>
<dbReference type="InterPro" id="IPR013783">
    <property type="entry name" value="Ig-like_fold"/>
</dbReference>
<accession>A0A1F6V1P5</accession>
<dbReference type="SUPFAM" id="SSF49299">
    <property type="entry name" value="PKD domain"/>
    <property type="match status" value="1"/>
</dbReference>
<sequence>MSKRIILFFIGLIFFSGFNLARADVVINEVQVLPTGEKFLELYNTGGSSVDLTDWQIKKKTESGLESTLVSKVRLEGKSIPAGGYFLIANETSYTGQGTLNASWPPSNTGVASNNTVLLYRNEELINRFGWGEASDCQNPCPPNPTTGQSLQKVSGSWVVALPTPGASNESSSSFTAPSGTGSLNNENSSTQTTATSQINNKTTEQPKIKTQITGKILAFVGMPIELEGNAFGYSGEKLYSGKYFWNFGDGDSREVKANDIGQFVHTYFYAGEYVVTLEYYLNHYGNVPDASDKMAVKVVPAEILISRVGDEKDFFVELSNNTDYNADLSKWFLLSNGKSFTIPRNTILEPKKKMIISSKLTSFSVEDKNTLKLMTPQGEIAFDYSASTIPAKVVIAKNKIPAQVSINQDKNKNLDEIQNLVPADNLGASVIESDVTTNNFNSYLLMIASVIFIGVSAGAVYFLRQKKTISNTGDDFKILDE</sequence>
<evidence type="ECO:0000313" key="5">
    <source>
        <dbReference type="EMBL" id="OGI63518.1"/>
    </source>
</evidence>
<keyword evidence="2" id="KW-0472">Membrane</keyword>
<feature type="domain" description="LTD" evidence="4">
    <location>
        <begin position="293"/>
        <end position="482"/>
    </location>
</feature>
<dbReference type="PROSITE" id="PS50093">
    <property type="entry name" value="PKD"/>
    <property type="match status" value="1"/>
</dbReference>
<gene>
    <name evidence="5" type="ORF">A2818_02670</name>
</gene>
<feature type="region of interest" description="Disordered" evidence="1">
    <location>
        <begin position="162"/>
        <end position="206"/>
    </location>
</feature>
<dbReference type="STRING" id="1801737.A2818_02670"/>
<dbReference type="InterPro" id="IPR001322">
    <property type="entry name" value="Lamin_tail_dom"/>
</dbReference>
<feature type="domain" description="LTD" evidence="4">
    <location>
        <begin position="16"/>
        <end position="164"/>
    </location>
</feature>
<organism evidence="5 6">
    <name type="scientific">Candidatus Nomurabacteria bacterium RIFCSPHIGHO2_01_FULL_40_12</name>
    <dbReference type="NCBI Taxonomy" id="1801737"/>
    <lineage>
        <taxon>Bacteria</taxon>
        <taxon>Candidatus Nomuraibacteriota</taxon>
    </lineage>
</organism>
<feature type="transmembrane region" description="Helical" evidence="2">
    <location>
        <begin position="444"/>
        <end position="464"/>
    </location>
</feature>